<proteinExistence type="predicted"/>
<dbReference type="OrthoDB" id="1695311at2"/>
<keyword evidence="4" id="KW-1185">Reference proteome</keyword>
<dbReference type="Proteomes" id="UP000323646">
    <property type="component" value="Unassembled WGS sequence"/>
</dbReference>
<protein>
    <recommendedName>
        <fullName evidence="2">Replication initiator A N-terminal domain-containing protein</fullName>
    </recommendedName>
</protein>
<dbReference type="InterPro" id="IPR034829">
    <property type="entry name" value="DnaD-like_sf"/>
</dbReference>
<dbReference type="AlphaFoldDB" id="A0A5D6W0A4"/>
<evidence type="ECO:0000313" key="3">
    <source>
        <dbReference type="EMBL" id="TYZ20205.1"/>
    </source>
</evidence>
<evidence type="ECO:0000259" key="2">
    <source>
        <dbReference type="Pfam" id="PF06970"/>
    </source>
</evidence>
<feature type="domain" description="Replication initiator A N-terminal" evidence="2">
    <location>
        <begin position="27"/>
        <end position="100"/>
    </location>
</feature>
<accession>A0A5D6W0A4</accession>
<comment type="caution">
    <text evidence="3">The sequence shown here is derived from an EMBL/GenBank/DDBJ whole genome shotgun (WGS) entry which is preliminary data.</text>
</comment>
<dbReference type="InterPro" id="IPR010724">
    <property type="entry name" value="RepA_N"/>
</dbReference>
<dbReference type="SUPFAM" id="SSF158499">
    <property type="entry name" value="DnaD domain-like"/>
    <property type="match status" value="1"/>
</dbReference>
<gene>
    <name evidence="3" type="ORF">FZ040_12210</name>
</gene>
<evidence type="ECO:0000313" key="4">
    <source>
        <dbReference type="Proteomes" id="UP000323646"/>
    </source>
</evidence>
<evidence type="ECO:0000256" key="1">
    <source>
        <dbReference type="SAM" id="MobiDB-lite"/>
    </source>
</evidence>
<dbReference type="InterPro" id="IPR036390">
    <property type="entry name" value="WH_DNA-bd_sf"/>
</dbReference>
<organism evidence="3 4">
    <name type="scientific">Selenomonas ruminis</name>
    <dbReference type="NCBI Taxonomy" id="2593411"/>
    <lineage>
        <taxon>Bacteria</taxon>
        <taxon>Bacillati</taxon>
        <taxon>Bacillota</taxon>
        <taxon>Negativicutes</taxon>
        <taxon>Selenomonadales</taxon>
        <taxon>Selenomonadaceae</taxon>
        <taxon>Selenomonas</taxon>
    </lineage>
</organism>
<dbReference type="Pfam" id="PF06970">
    <property type="entry name" value="RepA_N"/>
    <property type="match status" value="1"/>
</dbReference>
<sequence length="380" mass="42575">MEIISIAFMKGYDGLRFRAQDIDNEVYYQLPKGLFSYRFYDGLDVKAKVLYAVLKDRMNLSRRNGWVEENGDIFLMFSYGDLATLLGMSKTAICRAFKKLVEYSLIETVPISRNGAQKIYVNRIEPPESMADVHDYEDRLGRAEVEAVEDEAKNMVADAHTAGITMTLTEAREKVVSTLKETRSVSGTPCSVLETARSAGETPRSENGTPCSVYETAPVPPAELNKTDLYNKTNLERIKKENITTTTTTRNNPGDETDELLQQLIQKYRDNISSNIGPLVKDGLKHLCKTYGFEKVESAITEAALSSKGGVSFKYIQSILERWHKIGERKVIPIKADAPVTNEQTQKFDPEVDLDPNGNPLPEILPGEKTDEFLARLGLI</sequence>
<name>A0A5D6W0A4_9FIRM</name>
<dbReference type="Gene3D" id="1.10.10.630">
    <property type="entry name" value="DnaD domain-like"/>
    <property type="match status" value="1"/>
</dbReference>
<dbReference type="EMBL" id="VTOY01000016">
    <property type="protein sequence ID" value="TYZ20205.1"/>
    <property type="molecule type" value="Genomic_DNA"/>
</dbReference>
<feature type="region of interest" description="Disordered" evidence="1">
    <location>
        <begin position="194"/>
        <end position="219"/>
    </location>
</feature>
<dbReference type="SUPFAM" id="SSF46785">
    <property type="entry name" value="Winged helix' DNA-binding domain"/>
    <property type="match status" value="1"/>
</dbReference>
<reference evidence="3 4" key="1">
    <citation type="submission" date="2019-08" db="EMBL/GenBank/DDBJ databases">
        <title>Selenomonas sp. mPRGC5 and Selenomonas sp. mPRGC8 isolated from ruminal fluid of dairy goat (Capra hircus).</title>
        <authorList>
            <person name="Poothong S."/>
            <person name="Nuengjamnong C."/>
            <person name="Tanasupawat S."/>
        </authorList>
    </citation>
    <scope>NUCLEOTIDE SEQUENCE [LARGE SCALE GENOMIC DNA]</scope>
    <source>
        <strain evidence="4">mPRGC5</strain>
    </source>
</reference>